<reference evidence="3" key="1">
    <citation type="journal article" date="2020" name="Stud. Mycol.">
        <title>101 Dothideomycetes genomes: a test case for predicting lifestyles and emergence of pathogens.</title>
        <authorList>
            <person name="Haridas S."/>
            <person name="Albert R."/>
            <person name="Binder M."/>
            <person name="Bloem J."/>
            <person name="Labutti K."/>
            <person name="Salamov A."/>
            <person name="Andreopoulos B."/>
            <person name="Baker S."/>
            <person name="Barry K."/>
            <person name="Bills G."/>
            <person name="Bluhm B."/>
            <person name="Cannon C."/>
            <person name="Castanera R."/>
            <person name="Culley D."/>
            <person name="Daum C."/>
            <person name="Ezra D."/>
            <person name="Gonzalez J."/>
            <person name="Henrissat B."/>
            <person name="Kuo A."/>
            <person name="Liang C."/>
            <person name="Lipzen A."/>
            <person name="Lutzoni F."/>
            <person name="Magnuson J."/>
            <person name="Mondo S."/>
            <person name="Nolan M."/>
            <person name="Ohm R."/>
            <person name="Pangilinan J."/>
            <person name="Park H.-J."/>
            <person name="Ramirez L."/>
            <person name="Alfaro M."/>
            <person name="Sun H."/>
            <person name="Tritt A."/>
            <person name="Yoshinaga Y."/>
            <person name="Zwiers L.-H."/>
            <person name="Turgeon B."/>
            <person name="Goodwin S."/>
            <person name="Spatafora J."/>
            <person name="Crous P."/>
            <person name="Grigoriev I."/>
        </authorList>
    </citation>
    <scope>NUCLEOTIDE SEQUENCE</scope>
    <source>
        <strain evidence="3">CBS 109.77</strain>
    </source>
</reference>
<accession>A0A6A6XK32</accession>
<proteinExistence type="predicted"/>
<protein>
    <recommendedName>
        <fullName evidence="2">SMODS and SLOG-associating 2TM effector domain-containing protein</fullName>
    </recommendedName>
</protein>
<dbReference type="InterPro" id="IPR041622">
    <property type="entry name" value="SLATT_fungi"/>
</dbReference>
<sequence length="266" mass="29660">MTGDEAKTMEMHKSIMQGPICAAPEQAFYAAPIAAPVPANSQPAFSHASRTLKPPLLDGREMANYDDNEGPSTAYLDSKITLENFRTLLGLPSERAPIAPTHPPRWWPPQLRQRSLPDPEANIGIYPNIQHQERLTHLYYALYKTVRYGGLITQLLLSALLILLASVPSNHHVAIAVFGALNGVITGILALVGGQGLANRLVQYADGLRGLRERVEWLERELEAGMREVRYREVVGLREAYDSLRGDELVNRPDFWLSFKGRARED</sequence>
<keyword evidence="1" id="KW-0472">Membrane</keyword>
<feature type="transmembrane region" description="Helical" evidence="1">
    <location>
        <begin position="148"/>
        <end position="167"/>
    </location>
</feature>
<keyword evidence="4" id="KW-1185">Reference proteome</keyword>
<dbReference type="PANTHER" id="PTHR38793">
    <property type="entry name" value="SLATT_FUNGAL DOMAIN-CONTAINING PROTEIN-RELATED"/>
    <property type="match status" value="1"/>
</dbReference>
<keyword evidence="1" id="KW-1133">Transmembrane helix</keyword>
<evidence type="ECO:0000313" key="3">
    <source>
        <dbReference type="EMBL" id="KAF2796235.1"/>
    </source>
</evidence>
<name>A0A6A6XK32_9PLEO</name>
<dbReference type="Proteomes" id="UP000799757">
    <property type="component" value="Unassembled WGS sequence"/>
</dbReference>
<feature type="transmembrane region" description="Helical" evidence="1">
    <location>
        <begin position="173"/>
        <end position="192"/>
    </location>
</feature>
<dbReference type="AlphaFoldDB" id="A0A6A6XK32"/>
<evidence type="ECO:0000256" key="1">
    <source>
        <dbReference type="SAM" id="Phobius"/>
    </source>
</evidence>
<organism evidence="3 4">
    <name type="scientific">Melanomma pulvis-pyrius CBS 109.77</name>
    <dbReference type="NCBI Taxonomy" id="1314802"/>
    <lineage>
        <taxon>Eukaryota</taxon>
        <taxon>Fungi</taxon>
        <taxon>Dikarya</taxon>
        <taxon>Ascomycota</taxon>
        <taxon>Pezizomycotina</taxon>
        <taxon>Dothideomycetes</taxon>
        <taxon>Pleosporomycetidae</taxon>
        <taxon>Pleosporales</taxon>
        <taxon>Melanommataceae</taxon>
        <taxon>Melanomma</taxon>
    </lineage>
</organism>
<feature type="domain" description="SMODS and SLOG-associating 2TM effector" evidence="2">
    <location>
        <begin position="129"/>
        <end position="246"/>
    </location>
</feature>
<dbReference type="Pfam" id="PF18142">
    <property type="entry name" value="SLATT_fungal"/>
    <property type="match status" value="1"/>
</dbReference>
<keyword evidence="1" id="KW-0812">Transmembrane</keyword>
<evidence type="ECO:0000313" key="4">
    <source>
        <dbReference type="Proteomes" id="UP000799757"/>
    </source>
</evidence>
<dbReference type="NCBIfam" id="NF033635">
    <property type="entry name" value="SLATT_fungal"/>
    <property type="match status" value="1"/>
</dbReference>
<dbReference type="OrthoDB" id="4472872at2759"/>
<dbReference type="EMBL" id="MU001836">
    <property type="protein sequence ID" value="KAF2796235.1"/>
    <property type="molecule type" value="Genomic_DNA"/>
</dbReference>
<dbReference type="PANTHER" id="PTHR38793:SF3">
    <property type="entry name" value="SMODS AND SLOG-ASSOCIATING 2TM EFFECTOR DOMAIN-CONTAINING PROTEIN"/>
    <property type="match status" value="1"/>
</dbReference>
<evidence type="ECO:0000259" key="2">
    <source>
        <dbReference type="Pfam" id="PF18142"/>
    </source>
</evidence>
<gene>
    <name evidence="3" type="ORF">K505DRAFT_415911</name>
</gene>